<dbReference type="STRING" id="63057.A0A2P5F2H1"/>
<protein>
    <submittedName>
        <fullName evidence="1">Aconitase/isopropylmalate dehydratase</fullName>
    </submittedName>
</protein>
<dbReference type="InterPro" id="IPR006249">
    <property type="entry name" value="Aconitase/IRP2"/>
</dbReference>
<proteinExistence type="predicted"/>
<evidence type="ECO:0000313" key="2">
    <source>
        <dbReference type="Proteomes" id="UP000237000"/>
    </source>
</evidence>
<dbReference type="InterPro" id="IPR015928">
    <property type="entry name" value="Aconitase/3IPM_dehydase_swvl"/>
</dbReference>
<accession>A0A2P5F2H1</accession>
<name>A0A2P5F2H1_TREOI</name>
<comment type="caution">
    <text evidence="1">The sequence shown here is derived from an EMBL/GenBank/DDBJ whole genome shotgun (WGS) entry which is preliminary data.</text>
</comment>
<dbReference type="EMBL" id="JXTC01000070">
    <property type="protein sequence ID" value="PON91983.1"/>
    <property type="molecule type" value="Genomic_DNA"/>
</dbReference>
<sequence length="73" mass="8133">MGIISLSFKPGEDPETLELTGHECSMIDLPTKINEIRLAEDVTVTTDDGKSYTCTFRLDTEVELAYFDQSGIM</sequence>
<dbReference type="InParanoid" id="A0A2P5F2H1"/>
<dbReference type="Proteomes" id="UP000237000">
    <property type="component" value="Unassembled WGS sequence"/>
</dbReference>
<dbReference type="PANTHER" id="PTHR11670">
    <property type="entry name" value="ACONITASE/IRON-RESPONSIVE ELEMENT FAMILY MEMBER"/>
    <property type="match status" value="1"/>
</dbReference>
<evidence type="ECO:0000313" key="1">
    <source>
        <dbReference type="EMBL" id="PON91983.1"/>
    </source>
</evidence>
<reference evidence="2" key="1">
    <citation type="submission" date="2016-06" db="EMBL/GenBank/DDBJ databases">
        <title>Parallel loss of symbiosis genes in relatives of nitrogen-fixing non-legume Parasponia.</title>
        <authorList>
            <person name="Van Velzen R."/>
            <person name="Holmer R."/>
            <person name="Bu F."/>
            <person name="Rutten L."/>
            <person name="Van Zeijl A."/>
            <person name="Liu W."/>
            <person name="Santuari L."/>
            <person name="Cao Q."/>
            <person name="Sharma T."/>
            <person name="Shen D."/>
            <person name="Roswanjaya Y."/>
            <person name="Wardhani T."/>
            <person name="Kalhor M.S."/>
            <person name="Jansen J."/>
            <person name="Van den Hoogen J."/>
            <person name="Gungor B."/>
            <person name="Hartog M."/>
            <person name="Hontelez J."/>
            <person name="Verver J."/>
            <person name="Yang W.-C."/>
            <person name="Schijlen E."/>
            <person name="Repin R."/>
            <person name="Schilthuizen M."/>
            <person name="Schranz E."/>
            <person name="Heidstra R."/>
            <person name="Miyata K."/>
            <person name="Fedorova E."/>
            <person name="Kohlen W."/>
            <person name="Bisseling T."/>
            <person name="Smit S."/>
            <person name="Geurts R."/>
        </authorList>
    </citation>
    <scope>NUCLEOTIDE SEQUENCE [LARGE SCALE GENOMIC DNA]</scope>
    <source>
        <strain evidence="2">cv. RG33-2</strain>
    </source>
</reference>
<dbReference type="OrthoDB" id="1391587at2759"/>
<dbReference type="AlphaFoldDB" id="A0A2P5F2H1"/>
<organism evidence="1 2">
    <name type="scientific">Trema orientale</name>
    <name type="common">Charcoal tree</name>
    <name type="synonym">Celtis orientalis</name>
    <dbReference type="NCBI Taxonomy" id="63057"/>
    <lineage>
        <taxon>Eukaryota</taxon>
        <taxon>Viridiplantae</taxon>
        <taxon>Streptophyta</taxon>
        <taxon>Embryophyta</taxon>
        <taxon>Tracheophyta</taxon>
        <taxon>Spermatophyta</taxon>
        <taxon>Magnoliopsida</taxon>
        <taxon>eudicotyledons</taxon>
        <taxon>Gunneridae</taxon>
        <taxon>Pentapetalae</taxon>
        <taxon>rosids</taxon>
        <taxon>fabids</taxon>
        <taxon>Rosales</taxon>
        <taxon>Cannabaceae</taxon>
        <taxon>Trema</taxon>
    </lineage>
</organism>
<gene>
    <name evidence="1" type="ORF">TorRG33x02_123140</name>
</gene>
<dbReference type="Gene3D" id="3.20.19.10">
    <property type="entry name" value="Aconitase, domain 4"/>
    <property type="match status" value="1"/>
</dbReference>
<keyword evidence="2" id="KW-1185">Reference proteome</keyword>